<keyword evidence="1" id="KW-0812">Transmembrane</keyword>
<name>A0A1A9VAK0_GLOAU</name>
<evidence type="ECO:0000313" key="3">
    <source>
        <dbReference type="Proteomes" id="UP000078200"/>
    </source>
</evidence>
<sequence>MDNPSFKVLKQGFQAREGQKEIITKKVTIIQEKIYIFTLVSLSLAFTATCFLTNETMGHYISAFENQKSVYKARSVLGIIDFVPKEIGVRFYSIRPLFKQWFTPENDENDVKESKIFNKLKDFR</sequence>
<reference evidence="2" key="1">
    <citation type="submission" date="2020-05" db="UniProtKB">
        <authorList>
            <consortium name="EnsemblMetazoa"/>
        </authorList>
    </citation>
    <scope>IDENTIFICATION</scope>
    <source>
        <strain evidence="2">TTRI</strain>
    </source>
</reference>
<keyword evidence="1" id="KW-0472">Membrane</keyword>
<feature type="transmembrane region" description="Helical" evidence="1">
    <location>
        <begin position="34"/>
        <end position="52"/>
    </location>
</feature>
<proteinExistence type="predicted"/>
<organism evidence="2 3">
    <name type="scientific">Glossina austeni</name>
    <name type="common">Savannah tsetse fly</name>
    <dbReference type="NCBI Taxonomy" id="7395"/>
    <lineage>
        <taxon>Eukaryota</taxon>
        <taxon>Metazoa</taxon>
        <taxon>Ecdysozoa</taxon>
        <taxon>Arthropoda</taxon>
        <taxon>Hexapoda</taxon>
        <taxon>Insecta</taxon>
        <taxon>Pterygota</taxon>
        <taxon>Neoptera</taxon>
        <taxon>Endopterygota</taxon>
        <taxon>Diptera</taxon>
        <taxon>Brachycera</taxon>
        <taxon>Muscomorpha</taxon>
        <taxon>Hippoboscoidea</taxon>
        <taxon>Glossinidae</taxon>
        <taxon>Glossina</taxon>
    </lineage>
</organism>
<keyword evidence="1" id="KW-1133">Transmembrane helix</keyword>
<keyword evidence="3" id="KW-1185">Reference proteome</keyword>
<evidence type="ECO:0000313" key="2">
    <source>
        <dbReference type="EnsemblMetazoa" id="GAUT031106-PA"/>
    </source>
</evidence>
<accession>A0A1A9VAK0</accession>
<dbReference type="EnsemblMetazoa" id="GAUT031106-RA">
    <property type="protein sequence ID" value="GAUT031106-PA"/>
    <property type="gene ID" value="GAUT031106"/>
</dbReference>
<evidence type="ECO:0000256" key="1">
    <source>
        <dbReference type="SAM" id="Phobius"/>
    </source>
</evidence>
<dbReference type="AlphaFoldDB" id="A0A1A9VAK0"/>
<dbReference type="Proteomes" id="UP000078200">
    <property type="component" value="Unassembled WGS sequence"/>
</dbReference>
<dbReference type="VEuPathDB" id="VectorBase:GAUT031106"/>
<protein>
    <submittedName>
        <fullName evidence="2">Uncharacterized protein</fullName>
    </submittedName>
</protein>